<comment type="caution">
    <text evidence="2">The sequence shown here is derived from an EMBL/GenBank/DDBJ whole genome shotgun (WGS) entry which is preliminary data.</text>
</comment>
<feature type="region of interest" description="Disordered" evidence="1">
    <location>
        <begin position="1"/>
        <end position="47"/>
    </location>
</feature>
<gene>
    <name evidence="2" type="ORF">Tci_883829</name>
</gene>
<dbReference type="AlphaFoldDB" id="A0A699TPW2"/>
<feature type="non-terminal residue" evidence="2">
    <location>
        <position position="66"/>
    </location>
</feature>
<dbReference type="EMBL" id="BKCJ011261774">
    <property type="protein sequence ID" value="GFD11860.1"/>
    <property type="molecule type" value="Genomic_DNA"/>
</dbReference>
<protein>
    <submittedName>
        <fullName evidence="2">Uncharacterized protein</fullName>
    </submittedName>
</protein>
<feature type="compositionally biased region" description="Basic and acidic residues" evidence="1">
    <location>
        <begin position="14"/>
        <end position="47"/>
    </location>
</feature>
<proteinExistence type="predicted"/>
<evidence type="ECO:0000256" key="1">
    <source>
        <dbReference type="SAM" id="MobiDB-lite"/>
    </source>
</evidence>
<name>A0A699TPW2_TANCI</name>
<evidence type="ECO:0000313" key="2">
    <source>
        <dbReference type="EMBL" id="GFD11860.1"/>
    </source>
</evidence>
<organism evidence="2">
    <name type="scientific">Tanacetum cinerariifolium</name>
    <name type="common">Dalmatian daisy</name>
    <name type="synonym">Chrysanthemum cinerariifolium</name>
    <dbReference type="NCBI Taxonomy" id="118510"/>
    <lineage>
        <taxon>Eukaryota</taxon>
        <taxon>Viridiplantae</taxon>
        <taxon>Streptophyta</taxon>
        <taxon>Embryophyta</taxon>
        <taxon>Tracheophyta</taxon>
        <taxon>Spermatophyta</taxon>
        <taxon>Magnoliopsida</taxon>
        <taxon>eudicotyledons</taxon>
        <taxon>Gunneridae</taxon>
        <taxon>Pentapetalae</taxon>
        <taxon>asterids</taxon>
        <taxon>campanulids</taxon>
        <taxon>Asterales</taxon>
        <taxon>Asteraceae</taxon>
        <taxon>Asteroideae</taxon>
        <taxon>Anthemideae</taxon>
        <taxon>Anthemidinae</taxon>
        <taxon>Tanacetum</taxon>
    </lineage>
</organism>
<reference evidence="2" key="1">
    <citation type="journal article" date="2019" name="Sci. Rep.">
        <title>Draft genome of Tanacetum cinerariifolium, the natural source of mosquito coil.</title>
        <authorList>
            <person name="Yamashiro T."/>
            <person name="Shiraishi A."/>
            <person name="Satake H."/>
            <person name="Nakayama K."/>
        </authorList>
    </citation>
    <scope>NUCLEOTIDE SEQUENCE</scope>
</reference>
<accession>A0A699TPW2</accession>
<sequence>MGNLHSRPLFGRAVESEVPDRRNGLLHKVDRSKSGGNDHRRTSEEIRMGQYCMPLRYSKRNNLRQR</sequence>